<evidence type="ECO:0000256" key="4">
    <source>
        <dbReference type="ARBA" id="ARBA00022989"/>
    </source>
</evidence>
<dbReference type="InterPro" id="IPR051717">
    <property type="entry name" value="MFS_MFSD6"/>
</dbReference>
<dbReference type="PANTHER" id="PTHR16172:SF30">
    <property type="entry name" value="SUGAR BABY, ISOFORM C"/>
    <property type="match status" value="1"/>
</dbReference>
<evidence type="ECO:0000256" key="2">
    <source>
        <dbReference type="ARBA" id="ARBA00005241"/>
    </source>
</evidence>
<comment type="similarity">
    <text evidence="2">Belongs to the major facilitator superfamily. MFSD6 family.</text>
</comment>
<evidence type="ECO:0000313" key="8">
    <source>
        <dbReference type="EMBL" id="GIY40513.1"/>
    </source>
</evidence>
<dbReference type="EMBL" id="BPLR01010622">
    <property type="protein sequence ID" value="GIY40513.1"/>
    <property type="molecule type" value="Genomic_DNA"/>
</dbReference>
<dbReference type="SUPFAM" id="SSF103473">
    <property type="entry name" value="MFS general substrate transporter"/>
    <property type="match status" value="1"/>
</dbReference>
<feature type="transmembrane region" description="Helical" evidence="6">
    <location>
        <begin position="326"/>
        <end position="347"/>
    </location>
</feature>
<evidence type="ECO:0000256" key="6">
    <source>
        <dbReference type="SAM" id="Phobius"/>
    </source>
</evidence>
<evidence type="ECO:0000256" key="1">
    <source>
        <dbReference type="ARBA" id="ARBA00004141"/>
    </source>
</evidence>
<dbReference type="Gene3D" id="1.20.1250.20">
    <property type="entry name" value="MFS general substrate transporter like domains"/>
    <property type="match status" value="2"/>
</dbReference>
<keyword evidence="5 6" id="KW-0472">Membrane</keyword>
<proteinExistence type="inferred from homology"/>
<dbReference type="AlphaFoldDB" id="A0AAV4T1I4"/>
<dbReference type="Proteomes" id="UP001054945">
    <property type="component" value="Unassembled WGS sequence"/>
</dbReference>
<feature type="transmembrane region" description="Helical" evidence="6">
    <location>
        <begin position="124"/>
        <end position="143"/>
    </location>
</feature>
<evidence type="ECO:0000259" key="7">
    <source>
        <dbReference type="Pfam" id="PF12832"/>
    </source>
</evidence>
<dbReference type="InterPro" id="IPR036259">
    <property type="entry name" value="MFS_trans_sf"/>
</dbReference>
<dbReference type="Pfam" id="PF12832">
    <property type="entry name" value="MFS_1_like"/>
    <property type="match status" value="1"/>
</dbReference>
<name>A0AAV4T1I4_CAEEX</name>
<feature type="transmembrane region" description="Helical" evidence="6">
    <location>
        <begin position="260"/>
        <end position="281"/>
    </location>
</feature>
<evidence type="ECO:0000313" key="9">
    <source>
        <dbReference type="Proteomes" id="UP001054945"/>
    </source>
</evidence>
<feature type="transmembrane region" description="Helical" evidence="6">
    <location>
        <begin position="206"/>
        <end position="226"/>
    </location>
</feature>
<reference evidence="8 9" key="1">
    <citation type="submission" date="2021-06" db="EMBL/GenBank/DDBJ databases">
        <title>Caerostris extrusa draft genome.</title>
        <authorList>
            <person name="Kono N."/>
            <person name="Arakawa K."/>
        </authorList>
    </citation>
    <scope>NUCLEOTIDE SEQUENCE [LARGE SCALE GENOMIC DNA]</scope>
</reference>
<feature type="transmembrane region" description="Helical" evidence="6">
    <location>
        <begin position="163"/>
        <end position="186"/>
    </location>
</feature>
<comment type="caution">
    <text evidence="8">The sequence shown here is derived from an EMBL/GenBank/DDBJ whole genome shotgun (WGS) entry which is preliminary data.</text>
</comment>
<keyword evidence="9" id="KW-1185">Reference proteome</keyword>
<sequence>MIYHKFTSQNVFAIGKLDGEETNCSCAARLDCVTTKCSYITDLEDFNEFLSFQFWSLFILMAVSSTAFCAVLFLIDAVCYEMLGNKKEDFGLQRLWGTVGWGLGALAGGYLNQLISPDSYSIDYSLSFYLLAVLVMIDLIPVYKVKVDDIKYSSNICKDVCFLLLKFNIFINVVMAFTVGVLSGLIWNYQFWFMEEIGSSQMLLGLSQTVECLLAELPCFFISGWVIKKIGYENCNSLTFLCFGLRYLCFAYMWNPWMSLPVALIAGPTFGIFYAALTMFGKTEAPPGTEATVQSLLAMAFEGRAGTGCILGGVGFDKFGSRATFLYSSIASFALLGINILLHIFVLRRTGNKPTSKINQPVNEKF</sequence>
<evidence type="ECO:0000256" key="3">
    <source>
        <dbReference type="ARBA" id="ARBA00022692"/>
    </source>
</evidence>
<feature type="transmembrane region" description="Helical" evidence="6">
    <location>
        <begin position="95"/>
        <end position="112"/>
    </location>
</feature>
<dbReference type="PANTHER" id="PTHR16172">
    <property type="entry name" value="MAJOR FACILITATOR SUPERFAMILY DOMAIN-CONTAINING PROTEIN 6-LIKE"/>
    <property type="match status" value="1"/>
</dbReference>
<protein>
    <submittedName>
        <fullName evidence="8">Major facilitator superfamily domain-containing protein 6</fullName>
    </submittedName>
</protein>
<dbReference type="GO" id="GO:0016020">
    <property type="term" value="C:membrane"/>
    <property type="evidence" value="ECO:0007669"/>
    <property type="project" value="UniProtKB-SubCell"/>
</dbReference>
<gene>
    <name evidence="8" type="primary">Mfsd6</name>
    <name evidence="8" type="ORF">CEXT_735511</name>
</gene>
<dbReference type="InterPro" id="IPR024989">
    <property type="entry name" value="MFS_assoc_dom"/>
</dbReference>
<keyword evidence="4 6" id="KW-1133">Transmembrane helix</keyword>
<comment type="subcellular location">
    <subcellularLocation>
        <location evidence="1">Membrane</location>
        <topology evidence="1">Multi-pass membrane protein</topology>
    </subcellularLocation>
</comment>
<keyword evidence="3 6" id="KW-0812">Transmembrane</keyword>
<feature type="domain" description="Major facilitator superfamily associated" evidence="7">
    <location>
        <begin position="51"/>
        <end position="326"/>
    </location>
</feature>
<accession>A0AAV4T1I4</accession>
<evidence type="ECO:0000256" key="5">
    <source>
        <dbReference type="ARBA" id="ARBA00023136"/>
    </source>
</evidence>
<organism evidence="8 9">
    <name type="scientific">Caerostris extrusa</name>
    <name type="common">Bark spider</name>
    <name type="synonym">Caerostris bankana</name>
    <dbReference type="NCBI Taxonomy" id="172846"/>
    <lineage>
        <taxon>Eukaryota</taxon>
        <taxon>Metazoa</taxon>
        <taxon>Ecdysozoa</taxon>
        <taxon>Arthropoda</taxon>
        <taxon>Chelicerata</taxon>
        <taxon>Arachnida</taxon>
        <taxon>Araneae</taxon>
        <taxon>Araneomorphae</taxon>
        <taxon>Entelegynae</taxon>
        <taxon>Araneoidea</taxon>
        <taxon>Araneidae</taxon>
        <taxon>Caerostris</taxon>
    </lineage>
</organism>
<feature type="transmembrane region" description="Helical" evidence="6">
    <location>
        <begin position="52"/>
        <end position="75"/>
    </location>
</feature>